<organism evidence="2 3">
    <name type="scientific">Nocardia rhizosphaerae</name>
    <dbReference type="NCBI Taxonomy" id="1691571"/>
    <lineage>
        <taxon>Bacteria</taxon>
        <taxon>Bacillati</taxon>
        <taxon>Actinomycetota</taxon>
        <taxon>Actinomycetes</taxon>
        <taxon>Mycobacteriales</taxon>
        <taxon>Nocardiaceae</taxon>
        <taxon>Nocardia</taxon>
    </lineage>
</organism>
<dbReference type="InterPro" id="IPR018875">
    <property type="entry name" value="Antirepressor_Ant_N"/>
</dbReference>
<dbReference type="Pfam" id="PF10547">
    <property type="entry name" value="P22_AR_N"/>
    <property type="match status" value="1"/>
</dbReference>
<dbReference type="EMBL" id="JBHSBA010000003">
    <property type="protein sequence ID" value="MFC4124892.1"/>
    <property type="molecule type" value="Genomic_DNA"/>
</dbReference>
<protein>
    <submittedName>
        <fullName evidence="2">Phage antirepressor N-terminal domain-containing protein</fullName>
    </submittedName>
</protein>
<feature type="domain" description="Antirepressor protein ant N-terminal" evidence="1">
    <location>
        <begin position="6"/>
        <end position="113"/>
    </location>
</feature>
<name>A0ABV8L256_9NOCA</name>
<keyword evidence="3" id="KW-1185">Reference proteome</keyword>
<accession>A0ABV8L256</accession>
<dbReference type="Proteomes" id="UP001595767">
    <property type="component" value="Unassembled WGS sequence"/>
</dbReference>
<sequence length="223" mass="25279">MNELTAINFHGDQLMVTEIDGKAYVVLKPAFEAIGLDADRQIANLQEQPWATTAVTAVVARDGKSRNMITADVRSFLMHLATIPVSRVAEHVRPKLVDYQCEVAEVIERHFSQTRPHLTEPNTVTWEEAAALIRQRYGIHLHQHDLTRGLRDAGVLKQNLTAPKAEFAAWFWFTGSAWTIHPHILPELVRKLVDTRRALGDIQSQLALDVALDEQLRREIGRR</sequence>
<evidence type="ECO:0000313" key="3">
    <source>
        <dbReference type="Proteomes" id="UP001595767"/>
    </source>
</evidence>
<comment type="caution">
    <text evidence="2">The sequence shown here is derived from an EMBL/GenBank/DDBJ whole genome shotgun (WGS) entry which is preliminary data.</text>
</comment>
<proteinExistence type="predicted"/>
<reference evidence="3" key="1">
    <citation type="journal article" date="2019" name="Int. J. Syst. Evol. Microbiol.">
        <title>The Global Catalogue of Microorganisms (GCM) 10K type strain sequencing project: providing services to taxonomists for standard genome sequencing and annotation.</title>
        <authorList>
            <consortium name="The Broad Institute Genomics Platform"/>
            <consortium name="The Broad Institute Genome Sequencing Center for Infectious Disease"/>
            <person name="Wu L."/>
            <person name="Ma J."/>
        </authorList>
    </citation>
    <scope>NUCLEOTIDE SEQUENCE [LARGE SCALE GENOMIC DNA]</scope>
    <source>
        <strain evidence="3">CGMCC 4.7204</strain>
    </source>
</reference>
<dbReference type="RefSeq" id="WP_378547715.1">
    <property type="nucleotide sequence ID" value="NZ_JBHSBA010000003.1"/>
</dbReference>
<evidence type="ECO:0000259" key="1">
    <source>
        <dbReference type="Pfam" id="PF10547"/>
    </source>
</evidence>
<gene>
    <name evidence="2" type="ORF">ACFOW8_08135</name>
</gene>
<evidence type="ECO:0000313" key="2">
    <source>
        <dbReference type="EMBL" id="MFC4124892.1"/>
    </source>
</evidence>